<evidence type="ECO:0000313" key="2">
    <source>
        <dbReference type="Proteomes" id="UP000298663"/>
    </source>
</evidence>
<dbReference type="EMBL" id="AZBU02000002">
    <property type="protein sequence ID" value="TKR93454.1"/>
    <property type="molecule type" value="Genomic_DNA"/>
</dbReference>
<name>A0A4U5PBU9_STECR</name>
<gene>
    <name evidence="1" type="ORF">L596_007909</name>
</gene>
<reference evidence="1 2" key="1">
    <citation type="journal article" date="2015" name="Genome Biol.">
        <title>Comparative genomics of Steinernema reveals deeply conserved gene regulatory networks.</title>
        <authorList>
            <person name="Dillman A.R."/>
            <person name="Macchietto M."/>
            <person name="Porter C.F."/>
            <person name="Rogers A."/>
            <person name="Williams B."/>
            <person name="Antoshechkin I."/>
            <person name="Lee M.M."/>
            <person name="Goodwin Z."/>
            <person name="Lu X."/>
            <person name="Lewis E.E."/>
            <person name="Goodrich-Blair H."/>
            <person name="Stock S.P."/>
            <person name="Adams B.J."/>
            <person name="Sternberg P.W."/>
            <person name="Mortazavi A."/>
        </authorList>
    </citation>
    <scope>NUCLEOTIDE SEQUENCE [LARGE SCALE GENOMIC DNA]</scope>
    <source>
        <strain evidence="1 2">ALL</strain>
    </source>
</reference>
<comment type="caution">
    <text evidence="1">The sequence shown here is derived from an EMBL/GenBank/DDBJ whole genome shotgun (WGS) entry which is preliminary data.</text>
</comment>
<accession>A0A4U5PBU9</accession>
<evidence type="ECO:0000313" key="1">
    <source>
        <dbReference type="EMBL" id="TKR93454.1"/>
    </source>
</evidence>
<protein>
    <submittedName>
        <fullName evidence="1">Uncharacterized protein</fullName>
    </submittedName>
</protein>
<dbReference type="Proteomes" id="UP000298663">
    <property type="component" value="Unassembled WGS sequence"/>
</dbReference>
<sequence>MLQEASLSLLFPLFERGRLEPTHRVSRRLQRKNHDGKCSSLCLFEPGSPSLLSPLFGRKKAQKRIGANFASRMDPNKNNPSN</sequence>
<organism evidence="1 2">
    <name type="scientific">Steinernema carpocapsae</name>
    <name type="common">Entomopathogenic nematode</name>
    <dbReference type="NCBI Taxonomy" id="34508"/>
    <lineage>
        <taxon>Eukaryota</taxon>
        <taxon>Metazoa</taxon>
        <taxon>Ecdysozoa</taxon>
        <taxon>Nematoda</taxon>
        <taxon>Chromadorea</taxon>
        <taxon>Rhabditida</taxon>
        <taxon>Tylenchina</taxon>
        <taxon>Panagrolaimomorpha</taxon>
        <taxon>Strongyloidoidea</taxon>
        <taxon>Steinernematidae</taxon>
        <taxon>Steinernema</taxon>
    </lineage>
</organism>
<keyword evidence="2" id="KW-1185">Reference proteome</keyword>
<reference evidence="1 2" key="2">
    <citation type="journal article" date="2019" name="G3 (Bethesda)">
        <title>Hybrid Assembly of the Genome of the Entomopathogenic Nematode Steinernema carpocapsae Identifies the X-Chromosome.</title>
        <authorList>
            <person name="Serra L."/>
            <person name="Macchietto M."/>
            <person name="Macias-Munoz A."/>
            <person name="McGill C.J."/>
            <person name="Rodriguez I.M."/>
            <person name="Rodriguez B."/>
            <person name="Murad R."/>
            <person name="Mortazavi A."/>
        </authorList>
    </citation>
    <scope>NUCLEOTIDE SEQUENCE [LARGE SCALE GENOMIC DNA]</scope>
    <source>
        <strain evidence="1 2">ALL</strain>
    </source>
</reference>
<dbReference type="AlphaFoldDB" id="A0A4U5PBU9"/>
<proteinExistence type="predicted"/>